<keyword evidence="1" id="KW-0472">Membrane</keyword>
<proteinExistence type="predicted"/>
<gene>
    <name evidence="2" type="ORF">HFO42_07490</name>
</gene>
<dbReference type="RefSeq" id="WP_222259704.1">
    <property type="nucleotide sequence ID" value="NZ_JAAXEB010000003.1"/>
</dbReference>
<reference evidence="2" key="1">
    <citation type="submission" date="2020-04" db="EMBL/GenBank/DDBJ databases">
        <title>Global-level population genomics supports evidence of horizontal gene transfer on evolution of Rhizobia in Lentils.</title>
        <authorList>
            <person name="Gai Y."/>
            <person name="Cook D."/>
            <person name="Riely B."/>
        </authorList>
    </citation>
    <scope>NUCLEOTIDE SEQUENCE</scope>
    <source>
        <strain evidence="2">Derici101B</strain>
    </source>
</reference>
<dbReference type="EMBL" id="JAAXEP010000003">
    <property type="protein sequence ID" value="MBY5627959.1"/>
    <property type="molecule type" value="Genomic_DNA"/>
</dbReference>
<name>A0AAJ1A644_RHILE</name>
<accession>A0AAJ1A644</accession>
<dbReference type="AlphaFoldDB" id="A0AAJ1A644"/>
<dbReference type="Proteomes" id="UP000825699">
    <property type="component" value="Unassembled WGS sequence"/>
</dbReference>
<feature type="transmembrane region" description="Helical" evidence="1">
    <location>
        <begin position="6"/>
        <end position="23"/>
    </location>
</feature>
<keyword evidence="1" id="KW-1133">Transmembrane helix</keyword>
<sequence length="300" mass="32676">MSEVLLFLPILITVISGSIGIYLKVSEDKRVVFQVGLLLLILASGSVSAVQAYKKLQADERNKAYESATTIALDQPFEIATLVIGIREEYVQDTDLGADGLAGYLVPVKQESTRAGSLYVYGEGLEARKFELSSCGPYLAVSEVSGQTTQSYLTVDFVEDKYSGLPCVATLRHGRRSSPDEQGDHWVFDLVAGATGHVLDVNTGESAGLILRAAQAKTLVKIEMADVENPAAYMEHLRSNVEFELKFYQKLTDESPIGEGCQPVYKIVLNAEFAVKEKQVSAALRPVDKGDFLVCENSPI</sequence>
<feature type="transmembrane region" description="Helical" evidence="1">
    <location>
        <begin position="35"/>
        <end position="53"/>
    </location>
</feature>
<evidence type="ECO:0000313" key="2">
    <source>
        <dbReference type="EMBL" id="MBY5627959.1"/>
    </source>
</evidence>
<evidence type="ECO:0000313" key="3">
    <source>
        <dbReference type="Proteomes" id="UP000825699"/>
    </source>
</evidence>
<comment type="caution">
    <text evidence="2">The sequence shown here is derived from an EMBL/GenBank/DDBJ whole genome shotgun (WGS) entry which is preliminary data.</text>
</comment>
<organism evidence="2 3">
    <name type="scientific">Rhizobium leguminosarum</name>
    <dbReference type="NCBI Taxonomy" id="384"/>
    <lineage>
        <taxon>Bacteria</taxon>
        <taxon>Pseudomonadati</taxon>
        <taxon>Pseudomonadota</taxon>
        <taxon>Alphaproteobacteria</taxon>
        <taxon>Hyphomicrobiales</taxon>
        <taxon>Rhizobiaceae</taxon>
        <taxon>Rhizobium/Agrobacterium group</taxon>
        <taxon>Rhizobium</taxon>
    </lineage>
</organism>
<protein>
    <submittedName>
        <fullName evidence="2">Uncharacterized protein</fullName>
    </submittedName>
</protein>
<evidence type="ECO:0000256" key="1">
    <source>
        <dbReference type="SAM" id="Phobius"/>
    </source>
</evidence>
<keyword evidence="1" id="KW-0812">Transmembrane</keyword>